<keyword evidence="2" id="KW-0805">Transcription regulation</keyword>
<dbReference type="Gene3D" id="1.10.357.10">
    <property type="entry name" value="Tetracycline Repressor, domain 2"/>
    <property type="match status" value="1"/>
</dbReference>
<dbReference type="PANTHER" id="PTHR30055:SF175">
    <property type="entry name" value="HTH-TYPE TRANSCRIPTIONAL REPRESSOR KSTR2"/>
    <property type="match status" value="1"/>
</dbReference>
<dbReference type="InterPro" id="IPR041490">
    <property type="entry name" value="KstR2_TetR_C"/>
</dbReference>
<dbReference type="EMBL" id="CP095043">
    <property type="protein sequence ID" value="UOQ59232.1"/>
    <property type="molecule type" value="Genomic_DNA"/>
</dbReference>
<dbReference type="InterPro" id="IPR050109">
    <property type="entry name" value="HTH-type_TetR-like_transc_reg"/>
</dbReference>
<feature type="domain" description="HTH tetR-type" evidence="6">
    <location>
        <begin position="13"/>
        <end position="73"/>
    </location>
</feature>
<dbReference type="PRINTS" id="PR00455">
    <property type="entry name" value="HTHTETR"/>
</dbReference>
<keyword evidence="4" id="KW-0804">Transcription</keyword>
<dbReference type="SUPFAM" id="SSF48498">
    <property type="entry name" value="Tetracyclin repressor-like, C-terminal domain"/>
    <property type="match status" value="1"/>
</dbReference>
<protein>
    <submittedName>
        <fullName evidence="7">TetR/AcrR family transcriptional regulator</fullName>
    </submittedName>
</protein>
<accession>A0ABY4FSJ8</accession>
<dbReference type="Pfam" id="PF17932">
    <property type="entry name" value="TetR_C_24"/>
    <property type="match status" value="1"/>
</dbReference>
<keyword evidence="1" id="KW-0678">Repressor</keyword>
<dbReference type="Gene3D" id="1.10.10.60">
    <property type="entry name" value="Homeodomain-like"/>
    <property type="match status" value="1"/>
</dbReference>
<evidence type="ECO:0000313" key="7">
    <source>
        <dbReference type="EMBL" id="UOQ59232.1"/>
    </source>
</evidence>
<dbReference type="InterPro" id="IPR009057">
    <property type="entry name" value="Homeodomain-like_sf"/>
</dbReference>
<evidence type="ECO:0000256" key="5">
    <source>
        <dbReference type="PROSITE-ProRule" id="PRU00335"/>
    </source>
</evidence>
<gene>
    <name evidence="7" type="ORF">MUN76_09195</name>
</gene>
<dbReference type="Pfam" id="PF00440">
    <property type="entry name" value="TetR_N"/>
    <property type="match status" value="1"/>
</dbReference>
<dbReference type="Proteomes" id="UP000831775">
    <property type="component" value="Chromosome"/>
</dbReference>
<dbReference type="InterPro" id="IPR036271">
    <property type="entry name" value="Tet_transcr_reg_TetR-rel_C_sf"/>
</dbReference>
<dbReference type="PROSITE" id="PS50977">
    <property type="entry name" value="HTH_TETR_2"/>
    <property type="match status" value="1"/>
</dbReference>
<evidence type="ECO:0000313" key="8">
    <source>
        <dbReference type="Proteomes" id="UP000831775"/>
    </source>
</evidence>
<evidence type="ECO:0000256" key="2">
    <source>
        <dbReference type="ARBA" id="ARBA00023015"/>
    </source>
</evidence>
<evidence type="ECO:0000259" key="6">
    <source>
        <dbReference type="PROSITE" id="PS50977"/>
    </source>
</evidence>
<dbReference type="InterPro" id="IPR001647">
    <property type="entry name" value="HTH_TetR"/>
</dbReference>
<keyword evidence="8" id="KW-1185">Reference proteome</keyword>
<evidence type="ECO:0000256" key="3">
    <source>
        <dbReference type="ARBA" id="ARBA00023125"/>
    </source>
</evidence>
<keyword evidence="3 5" id="KW-0238">DNA-binding</keyword>
<dbReference type="PANTHER" id="PTHR30055">
    <property type="entry name" value="HTH-TYPE TRANSCRIPTIONAL REGULATOR RUTR"/>
    <property type="match status" value="1"/>
</dbReference>
<organism evidence="7 8">
    <name type="scientific">Leucobacter rhizosphaerae</name>
    <dbReference type="NCBI Taxonomy" id="2932245"/>
    <lineage>
        <taxon>Bacteria</taxon>
        <taxon>Bacillati</taxon>
        <taxon>Actinomycetota</taxon>
        <taxon>Actinomycetes</taxon>
        <taxon>Micrococcales</taxon>
        <taxon>Microbacteriaceae</taxon>
        <taxon>Leucobacter</taxon>
    </lineage>
</organism>
<sequence length="213" mass="24297">MPRRDHDLTPGGQQRRAAIIDAAAQLFTELGYHSTSTALIADRVGCAKATVYHYFRKKPEILFEIHDQWIEELLGRVSATPADASLAEFLHQVFRDILHLMETKSDHVRVFFEYYHELPDDLRAVATSKRDTYERMIESRIRSGIDAGILRPQHPRIAAFALFGMCNWSYQWYRPGHELTDREVADELFEIYYAGVRAGSLDPSPSPSSAGLT</sequence>
<proteinExistence type="predicted"/>
<name>A0ABY4FSJ8_9MICO</name>
<feature type="DNA-binding region" description="H-T-H motif" evidence="5">
    <location>
        <begin position="36"/>
        <end position="55"/>
    </location>
</feature>
<reference evidence="7 8" key="1">
    <citation type="submission" date="2022-04" db="EMBL/GenBank/DDBJ databases">
        <title>Leucobacter sp. isolated from rhizosphere of onion.</title>
        <authorList>
            <person name="Won M."/>
            <person name="Lee C.-M."/>
            <person name="Woen H.-Y."/>
            <person name="Kwon S.-W."/>
        </authorList>
    </citation>
    <scope>NUCLEOTIDE SEQUENCE [LARGE SCALE GENOMIC DNA]</scope>
    <source>
        <strain evidence="7 8">H25R-14</strain>
    </source>
</reference>
<dbReference type="SUPFAM" id="SSF46689">
    <property type="entry name" value="Homeodomain-like"/>
    <property type="match status" value="1"/>
</dbReference>
<evidence type="ECO:0000256" key="4">
    <source>
        <dbReference type="ARBA" id="ARBA00023163"/>
    </source>
</evidence>
<evidence type="ECO:0000256" key="1">
    <source>
        <dbReference type="ARBA" id="ARBA00022491"/>
    </source>
</evidence>
<dbReference type="RefSeq" id="WP_244684132.1">
    <property type="nucleotide sequence ID" value="NZ_CP095043.1"/>
</dbReference>